<dbReference type="EnsemblPlants" id="ONIVA05G20940.1">
    <property type="protein sequence ID" value="ONIVA05G20940.1"/>
    <property type="gene ID" value="ONIVA05G20940"/>
</dbReference>
<dbReference type="Proteomes" id="UP000006591">
    <property type="component" value="Chromosome 5"/>
</dbReference>
<evidence type="ECO:0000313" key="3">
    <source>
        <dbReference type="Proteomes" id="UP000006591"/>
    </source>
</evidence>
<evidence type="ECO:0000256" key="1">
    <source>
        <dbReference type="SAM" id="MobiDB-lite"/>
    </source>
</evidence>
<dbReference type="HOGENOM" id="CLU_3109747_0_0_1"/>
<feature type="compositionally biased region" description="Polar residues" evidence="1">
    <location>
        <begin position="7"/>
        <end position="16"/>
    </location>
</feature>
<proteinExistence type="predicted"/>
<keyword evidence="3" id="KW-1185">Reference proteome</keyword>
<reference evidence="2" key="2">
    <citation type="submission" date="2018-04" db="EMBL/GenBank/DDBJ databases">
        <title>OnivRS2 (Oryza nivara Reference Sequence Version 2).</title>
        <authorList>
            <person name="Zhang J."/>
            <person name="Kudrna D."/>
            <person name="Lee S."/>
            <person name="Talag J."/>
            <person name="Rajasekar S."/>
            <person name="Welchert J."/>
            <person name="Hsing Y.-I."/>
            <person name="Wing R.A."/>
        </authorList>
    </citation>
    <scope>NUCLEOTIDE SEQUENCE [LARGE SCALE GENOMIC DNA]</scope>
    <source>
        <strain evidence="2">SL10</strain>
    </source>
</reference>
<accession>A0A0E0HFV7</accession>
<dbReference type="AlphaFoldDB" id="A0A0E0HFV7"/>
<dbReference type="STRING" id="4536.A0A0E0HFV7"/>
<evidence type="ECO:0000313" key="2">
    <source>
        <dbReference type="EnsemblPlants" id="ONIVA05G20940.1"/>
    </source>
</evidence>
<reference evidence="2" key="1">
    <citation type="submission" date="2015-04" db="UniProtKB">
        <authorList>
            <consortium name="EnsemblPlants"/>
        </authorList>
    </citation>
    <scope>IDENTIFICATION</scope>
    <source>
        <strain evidence="2">SL10</strain>
    </source>
</reference>
<feature type="region of interest" description="Disordered" evidence="1">
    <location>
        <begin position="1"/>
        <end position="30"/>
    </location>
</feature>
<sequence length="51" mass="5104">MAERSSGDSPGDSSALTPLVGSPTTPPLILTTLNQQAPAPPLLHQSSGTCC</sequence>
<name>A0A0E0HFV7_ORYNI</name>
<dbReference type="Gramene" id="ONIVA05G20940.1">
    <property type="protein sequence ID" value="ONIVA05G20940.1"/>
    <property type="gene ID" value="ONIVA05G20940"/>
</dbReference>
<protein>
    <submittedName>
        <fullName evidence="2">Uncharacterized protein</fullName>
    </submittedName>
</protein>
<organism evidence="2">
    <name type="scientific">Oryza nivara</name>
    <name type="common">Indian wild rice</name>
    <name type="synonym">Oryza sativa f. spontanea</name>
    <dbReference type="NCBI Taxonomy" id="4536"/>
    <lineage>
        <taxon>Eukaryota</taxon>
        <taxon>Viridiplantae</taxon>
        <taxon>Streptophyta</taxon>
        <taxon>Embryophyta</taxon>
        <taxon>Tracheophyta</taxon>
        <taxon>Spermatophyta</taxon>
        <taxon>Magnoliopsida</taxon>
        <taxon>Liliopsida</taxon>
        <taxon>Poales</taxon>
        <taxon>Poaceae</taxon>
        <taxon>BOP clade</taxon>
        <taxon>Oryzoideae</taxon>
        <taxon>Oryzeae</taxon>
        <taxon>Oryzinae</taxon>
        <taxon>Oryza</taxon>
    </lineage>
</organism>